<dbReference type="InterPro" id="IPR001806">
    <property type="entry name" value="Small_GTPase"/>
</dbReference>
<evidence type="ECO:0000313" key="4">
    <source>
        <dbReference type="EMBL" id="KAK8890211.1"/>
    </source>
</evidence>
<dbReference type="Proteomes" id="UP001470230">
    <property type="component" value="Unassembled WGS sequence"/>
</dbReference>
<evidence type="ECO:0000313" key="5">
    <source>
        <dbReference type="Proteomes" id="UP001470230"/>
    </source>
</evidence>
<evidence type="ECO:0000256" key="1">
    <source>
        <dbReference type="ARBA" id="ARBA00022741"/>
    </source>
</evidence>
<proteinExistence type="predicted"/>
<dbReference type="PANTHER" id="PTHR47977">
    <property type="entry name" value="RAS-RELATED PROTEIN RAB"/>
    <property type="match status" value="1"/>
</dbReference>
<evidence type="ECO:0000256" key="2">
    <source>
        <dbReference type="ARBA" id="ARBA00023134"/>
    </source>
</evidence>
<name>A0ABR2KHH3_9EUKA</name>
<evidence type="ECO:0000256" key="3">
    <source>
        <dbReference type="SAM" id="MobiDB-lite"/>
    </source>
</evidence>
<dbReference type="CDD" id="cd00154">
    <property type="entry name" value="Rab"/>
    <property type="match status" value="1"/>
</dbReference>
<dbReference type="SMART" id="SM00173">
    <property type="entry name" value="RAS"/>
    <property type="match status" value="1"/>
</dbReference>
<dbReference type="InterPro" id="IPR005225">
    <property type="entry name" value="Small_GTP-bd"/>
</dbReference>
<dbReference type="InterPro" id="IPR050227">
    <property type="entry name" value="Rab"/>
</dbReference>
<keyword evidence="2" id="KW-0342">GTP-binding</keyword>
<dbReference type="PROSITE" id="PS51420">
    <property type="entry name" value="RHO"/>
    <property type="match status" value="1"/>
</dbReference>
<keyword evidence="1" id="KW-0547">Nucleotide-binding</keyword>
<feature type="compositionally biased region" description="Polar residues" evidence="3">
    <location>
        <begin position="172"/>
        <end position="182"/>
    </location>
</feature>
<dbReference type="SUPFAM" id="SSF52540">
    <property type="entry name" value="P-loop containing nucleoside triphosphate hydrolases"/>
    <property type="match status" value="1"/>
</dbReference>
<organism evidence="4 5">
    <name type="scientific">Tritrichomonas musculus</name>
    <dbReference type="NCBI Taxonomy" id="1915356"/>
    <lineage>
        <taxon>Eukaryota</taxon>
        <taxon>Metamonada</taxon>
        <taxon>Parabasalia</taxon>
        <taxon>Tritrichomonadida</taxon>
        <taxon>Tritrichomonadidae</taxon>
        <taxon>Tritrichomonas</taxon>
    </lineage>
</organism>
<feature type="compositionally biased region" description="Basic and acidic residues" evidence="3">
    <location>
        <begin position="184"/>
        <end position="195"/>
    </location>
</feature>
<dbReference type="SMART" id="SM00176">
    <property type="entry name" value="RAN"/>
    <property type="match status" value="1"/>
</dbReference>
<dbReference type="InterPro" id="IPR027417">
    <property type="entry name" value="P-loop_NTPase"/>
</dbReference>
<dbReference type="SMART" id="SM00175">
    <property type="entry name" value="RAB"/>
    <property type="match status" value="1"/>
</dbReference>
<dbReference type="PROSITE" id="PS51419">
    <property type="entry name" value="RAB"/>
    <property type="match status" value="1"/>
</dbReference>
<dbReference type="Gene3D" id="3.40.50.300">
    <property type="entry name" value="P-loop containing nucleotide triphosphate hydrolases"/>
    <property type="match status" value="1"/>
</dbReference>
<dbReference type="Pfam" id="PF00071">
    <property type="entry name" value="Ras"/>
    <property type="match status" value="1"/>
</dbReference>
<gene>
    <name evidence="4" type="ORF">M9Y10_034982</name>
</gene>
<feature type="region of interest" description="Disordered" evidence="3">
    <location>
        <begin position="170"/>
        <end position="195"/>
    </location>
</feature>
<dbReference type="SMART" id="SM00174">
    <property type="entry name" value="RHO"/>
    <property type="match status" value="1"/>
</dbReference>
<dbReference type="EMBL" id="JAPFFF010000005">
    <property type="protein sequence ID" value="KAK8890211.1"/>
    <property type="molecule type" value="Genomic_DNA"/>
</dbReference>
<protein>
    <recommendedName>
        <fullName evidence="6">Small GTP-binding protein</fullName>
    </recommendedName>
</protein>
<sequence>MNQIELKCVLIGNTNVGKTCIVHMATTGVFEETSTTLGASYSAKTEMFNEHLFRLQIWDTAGQEKYRGMTPMYYHNAHIAIIVYSIANSESFEAVDSWFKSLRNNADSDIIIFLVGNKVDLESERTVSTEEGEKKAKQFGAEFCEVSAKTGFGIADLFSLMPMLYLEKKPNPNDNESNNVEITETPKEKTNKQCC</sequence>
<evidence type="ECO:0008006" key="6">
    <source>
        <dbReference type="Google" id="ProtNLM"/>
    </source>
</evidence>
<keyword evidence="5" id="KW-1185">Reference proteome</keyword>
<dbReference type="NCBIfam" id="TIGR00231">
    <property type="entry name" value="small_GTP"/>
    <property type="match status" value="1"/>
</dbReference>
<comment type="caution">
    <text evidence="4">The sequence shown here is derived from an EMBL/GenBank/DDBJ whole genome shotgun (WGS) entry which is preliminary data.</text>
</comment>
<accession>A0ABR2KHH3</accession>
<reference evidence="4 5" key="1">
    <citation type="submission" date="2024-04" db="EMBL/GenBank/DDBJ databases">
        <title>Tritrichomonas musculus Genome.</title>
        <authorList>
            <person name="Alves-Ferreira E."/>
            <person name="Grigg M."/>
            <person name="Lorenzi H."/>
            <person name="Galac M."/>
        </authorList>
    </citation>
    <scope>NUCLEOTIDE SEQUENCE [LARGE SCALE GENOMIC DNA]</scope>
    <source>
        <strain evidence="4 5">EAF2021</strain>
    </source>
</reference>
<dbReference type="PROSITE" id="PS51421">
    <property type="entry name" value="RAS"/>
    <property type="match status" value="1"/>
</dbReference>
<dbReference type="PRINTS" id="PR00449">
    <property type="entry name" value="RASTRNSFRMNG"/>
</dbReference>